<evidence type="ECO:0000313" key="10">
    <source>
        <dbReference type="EMBL" id="KJE89815.1"/>
    </source>
</evidence>
<dbReference type="PROSITE" id="PS00987">
    <property type="entry name" value="PTPS_1"/>
    <property type="match status" value="1"/>
</dbReference>
<feature type="active site" description="Proton acceptor" evidence="8">
    <location>
        <position position="35"/>
    </location>
</feature>
<evidence type="ECO:0000256" key="7">
    <source>
        <dbReference type="PIRNR" id="PIRNR006113"/>
    </source>
</evidence>
<dbReference type="FunFam" id="3.30.479.10:FF:000003">
    <property type="entry name" value="6-pyruvoyl tetrahydrobiopterin synthase"/>
    <property type="match status" value="1"/>
</dbReference>
<keyword evidence="6 7" id="KW-0456">Lyase</keyword>
<dbReference type="EMBL" id="KE346361">
    <property type="protein sequence ID" value="KJE89815.1"/>
    <property type="molecule type" value="Genomic_DNA"/>
</dbReference>
<dbReference type="PANTHER" id="PTHR12589:SF7">
    <property type="entry name" value="6-PYRUVOYL TETRAHYDROBIOPTERIN SYNTHASE"/>
    <property type="match status" value="1"/>
</dbReference>
<dbReference type="AlphaFoldDB" id="A0A0D2WIT2"/>
<comment type="pathway">
    <text evidence="1 7">Cofactor biosynthesis; tetrahydrobiopterin biosynthesis; tetrahydrobiopterin from 7,8-dihydroneopterin triphosphate: step 1/3.</text>
</comment>
<dbReference type="Gene3D" id="3.30.479.10">
    <property type="entry name" value="6-pyruvoyl tetrahydropterin synthase/QueD"/>
    <property type="match status" value="1"/>
</dbReference>
<dbReference type="UniPathway" id="UPA00849">
    <property type="reaction ID" value="UER00819"/>
</dbReference>
<dbReference type="InterPro" id="IPR022470">
    <property type="entry name" value="PTPS_Cys_AS"/>
</dbReference>
<feature type="binding site" evidence="9">
    <location>
        <position position="41"/>
    </location>
    <ligand>
        <name>Zn(2+)</name>
        <dbReference type="ChEBI" id="CHEBI:29105"/>
    </ligand>
</feature>
<dbReference type="InterPro" id="IPR007115">
    <property type="entry name" value="6-PTP_synth/QueD"/>
</dbReference>
<dbReference type="InterPro" id="IPR038418">
    <property type="entry name" value="6-PTP_synth/QueD_sf"/>
</dbReference>
<evidence type="ECO:0000256" key="6">
    <source>
        <dbReference type="ARBA" id="ARBA00023239"/>
    </source>
</evidence>
<dbReference type="Proteomes" id="UP000008743">
    <property type="component" value="Unassembled WGS sequence"/>
</dbReference>
<keyword evidence="5 7" id="KW-0783">Tetrahydrobiopterin biosynthesis</keyword>
<evidence type="ECO:0000256" key="9">
    <source>
        <dbReference type="PIRSR" id="PIRSR006113-2"/>
    </source>
</evidence>
<comment type="similarity">
    <text evidence="2 7">Belongs to the PTPS family.</text>
</comment>
<dbReference type="EC" id="4.2.3.12" evidence="7"/>
<dbReference type="GO" id="GO:0006729">
    <property type="term" value="P:tetrahydrobiopterin biosynthetic process"/>
    <property type="evidence" value="ECO:0007669"/>
    <property type="project" value="UniProtKB-UniPathway"/>
</dbReference>
<organism evidence="10 11">
    <name type="scientific">Capsaspora owczarzaki (strain ATCC 30864)</name>
    <dbReference type="NCBI Taxonomy" id="595528"/>
    <lineage>
        <taxon>Eukaryota</taxon>
        <taxon>Filasterea</taxon>
        <taxon>Capsaspora</taxon>
    </lineage>
</organism>
<gene>
    <name evidence="10" type="ORF">CAOG_001235</name>
</gene>
<keyword evidence="3 7" id="KW-0479">Metal-binding</keyword>
<dbReference type="STRING" id="595528.A0A0D2WIT2"/>
<sequence length="137" mass="15640">MPIAYLSRRESFSAAHRLHSPELSDADNVAIFGKCNNPNGHGHNYEVEVVIRGEIDPRTGMVMNLTDLKEIMRQAIMEPLDHKHLDKDVPYFATVPSTTENLAVYIWRQLVPLLPAGRLYEVCIHETDRNVIIYRGD</sequence>
<evidence type="ECO:0000256" key="2">
    <source>
        <dbReference type="ARBA" id="ARBA00009164"/>
    </source>
</evidence>
<proteinExistence type="inferred from homology"/>
<dbReference type="RefSeq" id="XP_004349755.2">
    <property type="nucleotide sequence ID" value="XM_004349705.2"/>
</dbReference>
<dbReference type="GO" id="GO:0003874">
    <property type="term" value="F:6-pyruvoyltetrahydropterin synthase activity"/>
    <property type="evidence" value="ECO:0007669"/>
    <property type="project" value="UniProtKB-EC"/>
</dbReference>
<feature type="active site" description="Charge relay system" evidence="8">
    <location>
        <position position="82"/>
    </location>
</feature>
<accession>A0A0D2WIT2</accession>
<evidence type="ECO:0000256" key="3">
    <source>
        <dbReference type="ARBA" id="ARBA00022723"/>
    </source>
</evidence>
<keyword evidence="11" id="KW-1185">Reference proteome</keyword>
<evidence type="ECO:0000256" key="4">
    <source>
        <dbReference type="ARBA" id="ARBA00022833"/>
    </source>
</evidence>
<dbReference type="PhylomeDB" id="A0A0D2WIT2"/>
<dbReference type="CDD" id="cd00470">
    <property type="entry name" value="PTPS"/>
    <property type="match status" value="1"/>
</dbReference>
<comment type="cofactor">
    <cofactor evidence="7 9">
        <name>Zn(2+)</name>
        <dbReference type="ChEBI" id="CHEBI:29105"/>
    </cofactor>
    <text evidence="7 9">Binds 1 zinc ion per subunit.</text>
</comment>
<evidence type="ECO:0000256" key="8">
    <source>
        <dbReference type="PIRSR" id="PIRSR006113-1"/>
    </source>
</evidence>
<dbReference type="InParanoid" id="A0A0D2WIT2"/>
<dbReference type="GO" id="GO:0005739">
    <property type="term" value="C:mitochondrion"/>
    <property type="evidence" value="ECO:0007669"/>
    <property type="project" value="TreeGrafter"/>
</dbReference>
<keyword evidence="4 7" id="KW-0862">Zinc</keyword>
<feature type="active site" description="Charge relay system" evidence="8">
    <location>
        <position position="126"/>
    </location>
</feature>
<comment type="catalytic activity">
    <reaction evidence="7">
        <text>7,8-dihydroneopterin 3'-triphosphate = 6-pyruvoyl-5,6,7,8-tetrahydropterin + triphosphate + H(+)</text>
        <dbReference type="Rhea" id="RHEA:22048"/>
        <dbReference type="ChEBI" id="CHEBI:15378"/>
        <dbReference type="ChEBI" id="CHEBI:18036"/>
        <dbReference type="ChEBI" id="CHEBI:58462"/>
        <dbReference type="ChEBI" id="CHEBI:136564"/>
        <dbReference type="EC" id="4.2.3.12"/>
    </reaction>
</comment>
<dbReference type="eggNOG" id="KOG4105">
    <property type="taxonomic scope" value="Eukaryota"/>
</dbReference>
<feature type="binding site" evidence="9">
    <location>
        <position position="16"/>
    </location>
    <ligand>
        <name>Zn(2+)</name>
        <dbReference type="ChEBI" id="CHEBI:29105"/>
    </ligand>
</feature>
<dbReference type="PANTHER" id="PTHR12589">
    <property type="entry name" value="PYRUVOYL TETRAHYDROBIOPTERIN SYNTHASE"/>
    <property type="match status" value="1"/>
</dbReference>
<dbReference type="SUPFAM" id="SSF55620">
    <property type="entry name" value="Tetrahydrobiopterin biosynthesis enzymes-like"/>
    <property type="match status" value="1"/>
</dbReference>
<dbReference type="NCBIfam" id="TIGR00039">
    <property type="entry name" value="6PTHBS"/>
    <property type="match status" value="1"/>
</dbReference>
<name>A0A0D2WIT2_CAPO3</name>
<reference evidence="11" key="1">
    <citation type="submission" date="2011-02" db="EMBL/GenBank/DDBJ databases">
        <title>The Genome Sequence of Capsaspora owczarzaki ATCC 30864.</title>
        <authorList>
            <person name="Russ C."/>
            <person name="Cuomo C."/>
            <person name="Burger G."/>
            <person name="Gray M.W."/>
            <person name="Holland P.W.H."/>
            <person name="King N."/>
            <person name="Lang F.B.F."/>
            <person name="Roger A.J."/>
            <person name="Ruiz-Trillo I."/>
            <person name="Young S.K."/>
            <person name="Zeng Q."/>
            <person name="Gargeya S."/>
            <person name="Alvarado L."/>
            <person name="Berlin A."/>
            <person name="Chapman S.B."/>
            <person name="Chen Z."/>
            <person name="Freedman E."/>
            <person name="Gellesch M."/>
            <person name="Goldberg J."/>
            <person name="Griggs A."/>
            <person name="Gujja S."/>
            <person name="Heilman E."/>
            <person name="Heiman D."/>
            <person name="Howarth C."/>
            <person name="Mehta T."/>
            <person name="Neiman D."/>
            <person name="Pearson M."/>
            <person name="Roberts A."/>
            <person name="Saif S."/>
            <person name="Shea T."/>
            <person name="Shenoy N."/>
            <person name="Sisk P."/>
            <person name="Stolte C."/>
            <person name="Sykes S."/>
            <person name="White J."/>
            <person name="Yandava C."/>
            <person name="Haas B."/>
            <person name="Nusbaum C."/>
            <person name="Birren B."/>
        </authorList>
    </citation>
    <scope>NUCLEOTIDE SEQUENCE</scope>
    <source>
        <strain evidence="11">ATCC 30864</strain>
    </source>
</reference>
<evidence type="ECO:0000256" key="5">
    <source>
        <dbReference type="ARBA" id="ARBA00023007"/>
    </source>
</evidence>
<evidence type="ECO:0000256" key="1">
    <source>
        <dbReference type="ARBA" id="ARBA00005126"/>
    </source>
</evidence>
<protein>
    <recommendedName>
        <fullName evidence="7">6-pyruvoyl tetrahydrobiopterin synthase</fullName>
        <shortName evidence="7">PTP synthase</shortName>
        <shortName evidence="7">PTPS</shortName>
        <ecNumber evidence="7">4.2.3.12</ecNumber>
    </recommendedName>
</protein>
<dbReference type="PIRSF" id="PIRSF006113">
    <property type="entry name" value="PTP_synth"/>
    <property type="match status" value="1"/>
</dbReference>
<dbReference type="GO" id="GO:0046872">
    <property type="term" value="F:metal ion binding"/>
    <property type="evidence" value="ECO:0007669"/>
    <property type="project" value="UniProtKB-KW"/>
</dbReference>
<dbReference type="Pfam" id="PF01242">
    <property type="entry name" value="PTPS"/>
    <property type="match status" value="1"/>
</dbReference>
<dbReference type="OrthoDB" id="14045at2759"/>
<feature type="binding site" evidence="9">
    <location>
        <position position="43"/>
    </location>
    <ligand>
        <name>Zn(2+)</name>
        <dbReference type="ChEBI" id="CHEBI:29105"/>
    </ligand>
</feature>
<evidence type="ECO:0000313" key="11">
    <source>
        <dbReference type="Proteomes" id="UP000008743"/>
    </source>
</evidence>